<gene>
    <name evidence="2" type="ORF">PTSG_08557</name>
</gene>
<name>F2UK13_SALR5</name>
<dbReference type="InterPro" id="IPR026848">
    <property type="entry name" value="Fancl"/>
</dbReference>
<proteinExistence type="predicted"/>
<dbReference type="InParanoid" id="F2UK13"/>
<dbReference type="GO" id="GO:0006513">
    <property type="term" value="P:protein monoubiquitination"/>
    <property type="evidence" value="ECO:0007669"/>
    <property type="project" value="TreeGrafter"/>
</dbReference>
<protein>
    <recommendedName>
        <fullName evidence="1">FANCL UBC-like domain-containing protein</fullName>
    </recommendedName>
</protein>
<dbReference type="EMBL" id="GL832978">
    <property type="protein sequence ID" value="EGD77462.1"/>
    <property type="molecule type" value="Genomic_DNA"/>
</dbReference>
<reference evidence="2" key="1">
    <citation type="submission" date="2009-08" db="EMBL/GenBank/DDBJ databases">
        <title>Annotation of Salpingoeca rosetta.</title>
        <authorList>
            <consortium name="The Broad Institute Genome Sequencing Platform"/>
            <person name="Russ C."/>
            <person name="Cuomo C."/>
            <person name="Burger G."/>
            <person name="Gray M.W."/>
            <person name="Holland P.W.H."/>
            <person name="King N."/>
            <person name="Lang F.B.F."/>
            <person name="Roger A.J."/>
            <person name="Ruiz-Trillo I."/>
            <person name="Young S.K."/>
            <person name="Zeng Q."/>
            <person name="Gargeya S."/>
            <person name="Alvarado L."/>
            <person name="Berlin A."/>
            <person name="Chapman S.B."/>
            <person name="Chen Z."/>
            <person name="Freedman E."/>
            <person name="Gellesch M."/>
            <person name="Goldberg J."/>
            <person name="Griggs A."/>
            <person name="Gujja S."/>
            <person name="Heilman E."/>
            <person name="Heiman D."/>
            <person name="Howarth C."/>
            <person name="Mehta T."/>
            <person name="Neiman D."/>
            <person name="Pearson M."/>
            <person name="Roberts A."/>
            <person name="Saif S."/>
            <person name="Shea T."/>
            <person name="Shenoy N."/>
            <person name="Sisk P."/>
            <person name="Stolte C."/>
            <person name="Sykes S."/>
            <person name="White J."/>
            <person name="Yandava C."/>
            <person name="Haas B."/>
            <person name="Nusbaum C."/>
            <person name="Birren B."/>
        </authorList>
    </citation>
    <scope>NUCLEOTIDE SEQUENCE [LARGE SCALE GENOMIC DNA]</scope>
    <source>
        <strain evidence="2">ATCC 50818</strain>
    </source>
</reference>
<dbReference type="GO" id="GO:0061630">
    <property type="term" value="F:ubiquitin protein ligase activity"/>
    <property type="evidence" value="ECO:0007669"/>
    <property type="project" value="TreeGrafter"/>
</dbReference>
<dbReference type="RefSeq" id="XP_004990350.1">
    <property type="nucleotide sequence ID" value="XM_004990293.1"/>
</dbReference>
<keyword evidence="3" id="KW-1185">Reference proteome</keyword>
<dbReference type="OMA" id="NIANIYW"/>
<dbReference type="AlphaFoldDB" id="F2UK13"/>
<sequence length="164" mass="18468">MLLVEQEGHNRYSGVLETSAGQFWLTLTWLPTKTELYPEWRLEELLRDAQREVARILKSSSEPEQVFAQLETLTERIVSSRALNEGPSSATVQQLLTELQAIGPQHITAISDSFHEVKLEVIDKAGRRHMCTVHLSTGYPQRPPKCTTALPVPFTPTCNGNCRL</sequence>
<dbReference type="Proteomes" id="UP000007799">
    <property type="component" value="Unassembled WGS sequence"/>
</dbReference>
<dbReference type="KEGG" id="sre:PTSG_08557"/>
<dbReference type="PANTHER" id="PTHR13206:SF0">
    <property type="entry name" value="E3 UBIQUITIN-PROTEIN LIGASE FANCL"/>
    <property type="match status" value="1"/>
</dbReference>
<evidence type="ECO:0000259" key="1">
    <source>
        <dbReference type="Pfam" id="PF18890"/>
    </source>
</evidence>
<feature type="domain" description="FANCL UBC-like" evidence="1">
    <location>
        <begin position="93"/>
        <end position="156"/>
    </location>
</feature>
<dbReference type="GeneID" id="16070905"/>
<dbReference type="GO" id="GO:0036297">
    <property type="term" value="P:interstrand cross-link repair"/>
    <property type="evidence" value="ECO:0007669"/>
    <property type="project" value="InterPro"/>
</dbReference>
<dbReference type="Pfam" id="PF18890">
    <property type="entry name" value="FANCL_d2"/>
    <property type="match status" value="1"/>
</dbReference>
<evidence type="ECO:0000313" key="2">
    <source>
        <dbReference type="EMBL" id="EGD77462.1"/>
    </source>
</evidence>
<dbReference type="Gene3D" id="3.10.110.10">
    <property type="entry name" value="Ubiquitin Conjugating Enzyme"/>
    <property type="match status" value="1"/>
</dbReference>
<dbReference type="STRING" id="946362.F2UK13"/>
<dbReference type="PANTHER" id="PTHR13206">
    <property type="entry name" value="UBIQUITIN LIGASE PROTEIN PHF9 FANCONI ANEMIA GROUP L PROTEIN"/>
    <property type="match status" value="1"/>
</dbReference>
<dbReference type="InterPro" id="IPR043898">
    <property type="entry name" value="FANCL_d2"/>
</dbReference>
<dbReference type="GO" id="GO:0043240">
    <property type="term" value="C:Fanconi anaemia nuclear complex"/>
    <property type="evidence" value="ECO:0007669"/>
    <property type="project" value="InterPro"/>
</dbReference>
<dbReference type="CDD" id="cd23831">
    <property type="entry name" value="DRWD-N_FANCL"/>
    <property type="match status" value="1"/>
</dbReference>
<dbReference type="OrthoDB" id="10263265at2759"/>
<evidence type="ECO:0000313" key="3">
    <source>
        <dbReference type="Proteomes" id="UP000007799"/>
    </source>
</evidence>
<organism evidence="3">
    <name type="scientific">Salpingoeca rosetta (strain ATCC 50818 / BSB-021)</name>
    <dbReference type="NCBI Taxonomy" id="946362"/>
    <lineage>
        <taxon>Eukaryota</taxon>
        <taxon>Choanoflagellata</taxon>
        <taxon>Craspedida</taxon>
        <taxon>Salpingoecidae</taxon>
        <taxon>Salpingoeca</taxon>
    </lineage>
</organism>
<accession>F2UK13</accession>
<dbReference type="InterPro" id="IPR016135">
    <property type="entry name" value="UBQ-conjugating_enzyme/RWD"/>
</dbReference>